<evidence type="ECO:0000256" key="1">
    <source>
        <dbReference type="SAM" id="Phobius"/>
    </source>
</evidence>
<keyword evidence="3" id="KW-1185">Reference proteome</keyword>
<keyword evidence="1" id="KW-0472">Membrane</keyword>
<reference evidence="2 3" key="1">
    <citation type="journal article" date="2023" name="Int. J. Syst. Evol. Microbiol.">
        <title>Methylocystis iwaonis sp. nov., a type II methane-oxidizing bacterium from surface soil of a rice paddy field in Japan, and emended description of the genus Methylocystis (ex Whittenbury et al. 1970) Bowman et al. 1993.</title>
        <authorList>
            <person name="Kaise H."/>
            <person name="Sawadogo J.B."/>
            <person name="Alam M.S."/>
            <person name="Ueno C."/>
            <person name="Dianou D."/>
            <person name="Shinjo R."/>
            <person name="Asakawa S."/>
        </authorList>
    </citation>
    <scope>NUCLEOTIDE SEQUENCE [LARGE SCALE GENOMIC DNA]</scope>
    <source>
        <strain evidence="2 3">SS37A-Re</strain>
    </source>
</reference>
<feature type="transmembrane region" description="Helical" evidence="1">
    <location>
        <begin position="83"/>
        <end position="104"/>
    </location>
</feature>
<feature type="transmembrane region" description="Helical" evidence="1">
    <location>
        <begin position="12"/>
        <end position="35"/>
    </location>
</feature>
<feature type="transmembrane region" description="Helical" evidence="1">
    <location>
        <begin position="55"/>
        <end position="76"/>
    </location>
</feature>
<organism evidence="2 3">
    <name type="scientific">Methylocystis iwaonis</name>
    <dbReference type="NCBI Taxonomy" id="2885079"/>
    <lineage>
        <taxon>Bacteria</taxon>
        <taxon>Pseudomonadati</taxon>
        <taxon>Pseudomonadota</taxon>
        <taxon>Alphaproteobacteria</taxon>
        <taxon>Hyphomicrobiales</taxon>
        <taxon>Methylocystaceae</taxon>
        <taxon>Methylocystis</taxon>
    </lineage>
</organism>
<gene>
    <name evidence="2" type="ORF">SS37A_08260</name>
</gene>
<sequence length="145" mass="16035">MDQPKLENQKESVLEVLLIGSAACLTALITTAWLMTLAKWFPIEAVDRFVVDYKTMIRAHIDYALMALFGAAFYGAGVDLPVIACWCVAVGGFSNPTVFTIAAFDPNFWNKKIWRAYTALSFTVSSVGFLWIAYAFAGHAIKRLA</sequence>
<accession>A0ABM8E649</accession>
<proteinExistence type="predicted"/>
<evidence type="ECO:0000313" key="3">
    <source>
        <dbReference type="Proteomes" id="UP001317629"/>
    </source>
</evidence>
<dbReference type="EMBL" id="AP027142">
    <property type="protein sequence ID" value="BDV33297.1"/>
    <property type="molecule type" value="Genomic_DNA"/>
</dbReference>
<name>A0ABM8E649_9HYPH</name>
<dbReference type="Proteomes" id="UP001317629">
    <property type="component" value="Chromosome"/>
</dbReference>
<evidence type="ECO:0000313" key="2">
    <source>
        <dbReference type="EMBL" id="BDV33297.1"/>
    </source>
</evidence>
<keyword evidence="1" id="KW-1133">Transmembrane helix</keyword>
<feature type="transmembrane region" description="Helical" evidence="1">
    <location>
        <begin position="116"/>
        <end position="137"/>
    </location>
</feature>
<protein>
    <submittedName>
        <fullName evidence="2">Uncharacterized protein</fullName>
    </submittedName>
</protein>
<keyword evidence="1" id="KW-0812">Transmembrane</keyword>